<feature type="domain" description="POLO box" evidence="1">
    <location>
        <begin position="16"/>
        <end position="95"/>
    </location>
</feature>
<keyword evidence="3" id="KW-1185">Reference proteome</keyword>
<proteinExistence type="predicted"/>
<dbReference type="PANTHER" id="PTHR24345">
    <property type="entry name" value="SERINE/THREONINE-PROTEIN KINASE PLK"/>
    <property type="match status" value="1"/>
</dbReference>
<dbReference type="InterPro" id="IPR000959">
    <property type="entry name" value="POLO_box_dom"/>
</dbReference>
<accession>A0ABD0QBF1</accession>
<dbReference type="PANTHER" id="PTHR24345:SF44">
    <property type="entry name" value="SERINE_THREONINE-PROTEIN KINASE PLK2"/>
    <property type="match status" value="1"/>
</dbReference>
<dbReference type="CDD" id="cd13117">
    <property type="entry name" value="POLO_box_2"/>
    <property type="match status" value="1"/>
</dbReference>
<name>A0ABD0QBF1_CIRMR</name>
<reference evidence="2 3" key="1">
    <citation type="submission" date="2024-05" db="EMBL/GenBank/DDBJ databases">
        <title>Genome sequencing and assembly of Indian major carp, Cirrhinus mrigala (Hamilton, 1822).</title>
        <authorList>
            <person name="Mohindra V."/>
            <person name="Chowdhury L.M."/>
            <person name="Lal K."/>
            <person name="Jena J.K."/>
        </authorList>
    </citation>
    <scope>NUCLEOTIDE SEQUENCE [LARGE SCALE GENOMIC DNA]</scope>
    <source>
        <strain evidence="2">CM1030</strain>
        <tissue evidence="2">Blood</tissue>
    </source>
</reference>
<dbReference type="EMBL" id="JAMKFB020000010">
    <property type="protein sequence ID" value="KAL0183201.1"/>
    <property type="molecule type" value="Genomic_DNA"/>
</dbReference>
<sequence length="95" mass="10906">GGDLPNVTDAGKPRLYLLQWLKSDRALMMLFNDGTFQVNFYHDHTKIILCNQSEEYLLTYINEDRVSTTLRLSTLLVSGCSADLRSRMDYALNML</sequence>
<dbReference type="InterPro" id="IPR033695">
    <property type="entry name" value="POLO_box_2"/>
</dbReference>
<organism evidence="2 3">
    <name type="scientific">Cirrhinus mrigala</name>
    <name type="common">Mrigala</name>
    <dbReference type="NCBI Taxonomy" id="683832"/>
    <lineage>
        <taxon>Eukaryota</taxon>
        <taxon>Metazoa</taxon>
        <taxon>Chordata</taxon>
        <taxon>Craniata</taxon>
        <taxon>Vertebrata</taxon>
        <taxon>Euteleostomi</taxon>
        <taxon>Actinopterygii</taxon>
        <taxon>Neopterygii</taxon>
        <taxon>Teleostei</taxon>
        <taxon>Ostariophysi</taxon>
        <taxon>Cypriniformes</taxon>
        <taxon>Cyprinidae</taxon>
        <taxon>Labeoninae</taxon>
        <taxon>Labeonini</taxon>
        <taxon>Cirrhinus</taxon>
    </lineage>
</organism>
<evidence type="ECO:0000259" key="1">
    <source>
        <dbReference type="PROSITE" id="PS50078"/>
    </source>
</evidence>
<dbReference type="Proteomes" id="UP001529510">
    <property type="component" value="Unassembled WGS sequence"/>
</dbReference>
<dbReference type="Pfam" id="PF00659">
    <property type="entry name" value="POLO_box"/>
    <property type="match status" value="1"/>
</dbReference>
<evidence type="ECO:0000313" key="3">
    <source>
        <dbReference type="Proteomes" id="UP001529510"/>
    </source>
</evidence>
<dbReference type="SUPFAM" id="SSF82615">
    <property type="entry name" value="Polo-box domain"/>
    <property type="match status" value="1"/>
</dbReference>
<dbReference type="FunFam" id="3.30.1120.30:FF:000002">
    <property type="entry name" value="Serine/threonine-protein kinase PLK"/>
    <property type="match status" value="1"/>
</dbReference>
<gene>
    <name evidence="2" type="ORF">M9458_022576</name>
</gene>
<dbReference type="AlphaFoldDB" id="A0ABD0QBF1"/>
<dbReference type="Gene3D" id="3.30.1120.30">
    <property type="entry name" value="POLO box domain"/>
    <property type="match status" value="1"/>
</dbReference>
<feature type="non-terminal residue" evidence="2">
    <location>
        <position position="1"/>
    </location>
</feature>
<comment type="caution">
    <text evidence="2">The sequence shown here is derived from an EMBL/GenBank/DDBJ whole genome shotgun (WGS) entry which is preliminary data.</text>
</comment>
<protein>
    <recommendedName>
        <fullName evidence="1">POLO box domain-containing protein</fullName>
    </recommendedName>
</protein>
<evidence type="ECO:0000313" key="2">
    <source>
        <dbReference type="EMBL" id="KAL0183201.1"/>
    </source>
</evidence>
<dbReference type="InterPro" id="IPR036947">
    <property type="entry name" value="POLO_box_dom_sf"/>
</dbReference>
<dbReference type="PROSITE" id="PS50078">
    <property type="entry name" value="POLO_BOX"/>
    <property type="match status" value="1"/>
</dbReference>
<feature type="non-terminal residue" evidence="2">
    <location>
        <position position="95"/>
    </location>
</feature>